<keyword evidence="5" id="KW-1185">Reference proteome</keyword>
<evidence type="ECO:0000259" key="3">
    <source>
        <dbReference type="PROSITE" id="PS50893"/>
    </source>
</evidence>
<evidence type="ECO:0000256" key="1">
    <source>
        <dbReference type="ARBA" id="ARBA00022741"/>
    </source>
</evidence>
<keyword evidence="2" id="KW-0067">ATP-binding</keyword>
<dbReference type="InterPro" id="IPR012700">
    <property type="entry name" value="PhnK"/>
</dbReference>
<dbReference type="GO" id="GO:0016887">
    <property type="term" value="F:ATP hydrolysis activity"/>
    <property type="evidence" value="ECO:0007669"/>
    <property type="project" value="InterPro"/>
</dbReference>
<evidence type="ECO:0000313" key="5">
    <source>
        <dbReference type="Proteomes" id="UP000002008"/>
    </source>
</evidence>
<dbReference type="HOGENOM" id="CLU_000604_1_23_0"/>
<dbReference type="GO" id="GO:0019700">
    <property type="term" value="P:organic phosphonate catabolic process"/>
    <property type="evidence" value="ECO:0000318"/>
    <property type="project" value="GO_Central"/>
</dbReference>
<dbReference type="PANTHER" id="PTHR42764">
    <property type="entry name" value="PHOSPHONATES UTILIZATION ATP-BINDING PROTEIN PHNK-RELATED"/>
    <property type="match status" value="1"/>
</dbReference>
<accession>A9WG27</accession>
<dbReference type="Gene3D" id="3.40.50.300">
    <property type="entry name" value="P-loop containing nucleotide triphosphate hydrolases"/>
    <property type="match status" value="1"/>
</dbReference>
<reference evidence="5" key="1">
    <citation type="journal article" date="2011" name="BMC Genomics">
        <title>Complete genome sequence of the filamentous anoxygenic phototrophic bacterium Chloroflexus aurantiacus.</title>
        <authorList>
            <person name="Tang K.H."/>
            <person name="Barry K."/>
            <person name="Chertkov O."/>
            <person name="Dalin E."/>
            <person name="Han C.S."/>
            <person name="Hauser L.J."/>
            <person name="Honchak B.M."/>
            <person name="Karbach L.E."/>
            <person name="Land M.L."/>
            <person name="Lapidus A."/>
            <person name="Larimer F.W."/>
            <person name="Mikhailova N."/>
            <person name="Pitluck S."/>
            <person name="Pierson B.K."/>
            <person name="Blankenship R.E."/>
        </authorList>
    </citation>
    <scope>NUCLEOTIDE SEQUENCE [LARGE SCALE GENOMIC DNA]</scope>
    <source>
        <strain evidence="5">ATCC 29366 / DSM 635 / J-10-fl</strain>
    </source>
</reference>
<name>A9WG27_CHLAA</name>
<dbReference type="RefSeq" id="WP_012258834.1">
    <property type="nucleotide sequence ID" value="NC_010175.1"/>
</dbReference>
<dbReference type="PROSITE" id="PS50893">
    <property type="entry name" value="ABC_TRANSPORTER_2"/>
    <property type="match status" value="1"/>
</dbReference>
<dbReference type="CDD" id="cd03257">
    <property type="entry name" value="ABC_NikE_OppD_transporters"/>
    <property type="match status" value="1"/>
</dbReference>
<dbReference type="PIRSF" id="PIRSF037116">
    <property type="entry name" value="CP_lyase_PhnK"/>
    <property type="match status" value="1"/>
</dbReference>
<dbReference type="Proteomes" id="UP000002008">
    <property type="component" value="Chromosome"/>
</dbReference>
<dbReference type="GO" id="GO:0005524">
    <property type="term" value="F:ATP binding"/>
    <property type="evidence" value="ECO:0007669"/>
    <property type="project" value="UniProtKB-KW"/>
</dbReference>
<dbReference type="eggNOG" id="COG4107">
    <property type="taxonomic scope" value="Bacteria"/>
</dbReference>
<dbReference type="InterPro" id="IPR027417">
    <property type="entry name" value="P-loop_NTPase"/>
</dbReference>
<gene>
    <name evidence="4" type="ordered locus">Caur_2982</name>
</gene>
<proteinExistence type="predicted"/>
<dbReference type="InterPro" id="IPR003593">
    <property type="entry name" value="AAA+_ATPase"/>
</dbReference>
<evidence type="ECO:0000313" key="4">
    <source>
        <dbReference type="EMBL" id="ABY36181.1"/>
    </source>
</evidence>
<evidence type="ECO:0000256" key="2">
    <source>
        <dbReference type="ARBA" id="ARBA00022840"/>
    </source>
</evidence>
<dbReference type="EnsemblBacteria" id="ABY36181">
    <property type="protein sequence ID" value="ABY36181"/>
    <property type="gene ID" value="Caur_2982"/>
</dbReference>
<dbReference type="KEGG" id="cau:Caur_2982"/>
<feature type="domain" description="ABC transporter" evidence="3">
    <location>
        <begin position="8"/>
        <end position="276"/>
    </location>
</feature>
<protein>
    <submittedName>
        <fullName evidence="4">ABC transporter related</fullName>
    </submittedName>
</protein>
<dbReference type="PATRIC" id="fig|324602.8.peg.3381"/>
<dbReference type="STRING" id="324602.Caur_2982"/>
<dbReference type="InParanoid" id="A9WG27"/>
<keyword evidence="1" id="KW-0547">Nucleotide-binding</keyword>
<dbReference type="EMBL" id="CP000909">
    <property type="protein sequence ID" value="ABY36181.1"/>
    <property type="molecule type" value="Genomic_DNA"/>
</dbReference>
<dbReference type="SMART" id="SM00382">
    <property type="entry name" value="AAA"/>
    <property type="match status" value="1"/>
</dbReference>
<dbReference type="FunFam" id="3.40.50.300:FF:001017">
    <property type="entry name" value="Phosphonate C-P lyase system protein PhnK"/>
    <property type="match status" value="1"/>
</dbReference>
<dbReference type="SUPFAM" id="SSF52540">
    <property type="entry name" value="P-loop containing nucleoside triphosphate hydrolases"/>
    <property type="match status" value="1"/>
</dbReference>
<dbReference type="InterPro" id="IPR017871">
    <property type="entry name" value="ABC_transporter-like_CS"/>
</dbReference>
<sequence length="280" mass="31591">MIDEDWILRVDHLYKHFGPTCADCHQLTGPTQGRSRCPRCGTVWACVDVNLQLAKGEVLGIVGESGSGKSTLLQMIHLTVQPDRGHIWYRADGETAHDLTTLNRYEARLFRNTHLGIVYQRPELGLNMRFSIGGNVAEKLLLAEWRHFGRIRARTTELMVKTELPPERIDDEPPTFSGGMLQRVQIAKALASRPTILLLDEITSGLDVSVQARILDLLRRIQWEDRITMLLVSHDLGVVRQLARRTIVMKNGHIVEAGLTDQILEDPQHPYTQLLVSSAL</sequence>
<organism evidence="4 5">
    <name type="scientific">Chloroflexus aurantiacus (strain ATCC 29366 / DSM 635 / J-10-fl)</name>
    <dbReference type="NCBI Taxonomy" id="324602"/>
    <lineage>
        <taxon>Bacteria</taxon>
        <taxon>Bacillati</taxon>
        <taxon>Chloroflexota</taxon>
        <taxon>Chloroflexia</taxon>
        <taxon>Chloroflexales</taxon>
        <taxon>Chloroflexineae</taxon>
        <taxon>Chloroflexaceae</taxon>
        <taxon>Chloroflexus</taxon>
    </lineage>
</organism>
<dbReference type="InterPro" id="IPR003439">
    <property type="entry name" value="ABC_transporter-like_ATP-bd"/>
</dbReference>
<dbReference type="PANTHER" id="PTHR42764:SF1">
    <property type="entry name" value="PHOSPHONATES UTILIZATION ATP-BINDING PROTEIN PHNK-RELATED"/>
    <property type="match status" value="1"/>
</dbReference>
<dbReference type="AlphaFoldDB" id="A9WG27"/>
<dbReference type="PROSITE" id="PS00211">
    <property type="entry name" value="ABC_TRANSPORTER_1"/>
    <property type="match status" value="1"/>
</dbReference>
<dbReference type="Pfam" id="PF00005">
    <property type="entry name" value="ABC_tran"/>
    <property type="match status" value="1"/>
</dbReference>